<organism evidence="1 2">
    <name type="scientific">Orbilia blumenaviensis</name>
    <dbReference type="NCBI Taxonomy" id="1796055"/>
    <lineage>
        <taxon>Eukaryota</taxon>
        <taxon>Fungi</taxon>
        <taxon>Dikarya</taxon>
        <taxon>Ascomycota</taxon>
        <taxon>Pezizomycotina</taxon>
        <taxon>Orbiliomycetes</taxon>
        <taxon>Orbiliales</taxon>
        <taxon>Orbiliaceae</taxon>
        <taxon>Orbilia</taxon>
    </lineage>
</organism>
<accession>A0AAV9VM49</accession>
<dbReference type="EMBL" id="JAVHNS010000002">
    <property type="protein sequence ID" value="KAK6361907.1"/>
    <property type="molecule type" value="Genomic_DNA"/>
</dbReference>
<keyword evidence="2" id="KW-1185">Reference proteome</keyword>
<dbReference type="AlphaFoldDB" id="A0AAV9VM49"/>
<dbReference type="Proteomes" id="UP001373714">
    <property type="component" value="Unassembled WGS sequence"/>
</dbReference>
<protein>
    <submittedName>
        <fullName evidence="1">Uncharacterized protein</fullName>
    </submittedName>
</protein>
<gene>
    <name evidence="1" type="ORF">TWF730_005615</name>
</gene>
<proteinExistence type="predicted"/>
<reference evidence="1 2" key="1">
    <citation type="submission" date="2019-10" db="EMBL/GenBank/DDBJ databases">
        <authorList>
            <person name="Palmer J.M."/>
        </authorList>
    </citation>
    <scope>NUCLEOTIDE SEQUENCE [LARGE SCALE GENOMIC DNA]</scope>
    <source>
        <strain evidence="1 2">TWF730</strain>
    </source>
</reference>
<comment type="caution">
    <text evidence="1">The sequence shown here is derived from an EMBL/GenBank/DDBJ whole genome shotgun (WGS) entry which is preliminary data.</text>
</comment>
<evidence type="ECO:0000313" key="1">
    <source>
        <dbReference type="EMBL" id="KAK6361907.1"/>
    </source>
</evidence>
<sequence>MPQDEQNSHAARWQIIASIVTVFSLAKGIRLNFSFIPIDQTTSARKVSSDRGPRMANQKVCPVALFGHVPMWLLCNGAPARVQYMYGAPTPASN</sequence>
<name>A0AAV9VM49_9PEZI</name>
<evidence type="ECO:0000313" key="2">
    <source>
        <dbReference type="Proteomes" id="UP001373714"/>
    </source>
</evidence>